<gene>
    <name evidence="2" type="ORF">DES47_102493</name>
</gene>
<keyword evidence="1" id="KW-0472">Membrane</keyword>
<accession>A0A4R6QRJ6</accession>
<dbReference type="AlphaFoldDB" id="A0A4R6QRJ6"/>
<comment type="caution">
    <text evidence="2">The sequence shown here is derived from an EMBL/GenBank/DDBJ whole genome shotgun (WGS) entry which is preliminary data.</text>
</comment>
<feature type="transmembrane region" description="Helical" evidence="1">
    <location>
        <begin position="31"/>
        <end position="50"/>
    </location>
</feature>
<name>A0A4R6QRJ6_9BURK</name>
<evidence type="ECO:0000256" key="1">
    <source>
        <dbReference type="SAM" id="Phobius"/>
    </source>
</evidence>
<evidence type="ECO:0000313" key="3">
    <source>
        <dbReference type="Proteomes" id="UP000295361"/>
    </source>
</evidence>
<evidence type="ECO:0000313" key="2">
    <source>
        <dbReference type="EMBL" id="TDP72748.1"/>
    </source>
</evidence>
<reference evidence="2 3" key="1">
    <citation type="submission" date="2019-03" db="EMBL/GenBank/DDBJ databases">
        <title>Genomic Encyclopedia of Type Strains, Phase IV (KMG-IV): sequencing the most valuable type-strain genomes for metagenomic binning, comparative biology and taxonomic classification.</title>
        <authorList>
            <person name="Goeker M."/>
        </authorList>
    </citation>
    <scope>NUCLEOTIDE SEQUENCE [LARGE SCALE GENOMIC DNA]</scope>
    <source>
        <strain evidence="2 3">DSM 16998</strain>
    </source>
</reference>
<dbReference type="EMBL" id="SNXS01000002">
    <property type="protein sequence ID" value="TDP72748.1"/>
    <property type="molecule type" value="Genomic_DNA"/>
</dbReference>
<keyword evidence="3" id="KW-1185">Reference proteome</keyword>
<dbReference type="InParanoid" id="A0A4R6QRJ6"/>
<protein>
    <submittedName>
        <fullName evidence="2">Uncharacterized protein</fullName>
    </submittedName>
</protein>
<sequence>MQVNSPTQAPQPLYSQRAQQDVFVPMPPLNAGTFAAAVAVTSFLAMVTVLA</sequence>
<proteinExistence type="predicted"/>
<organism evidence="2 3">
    <name type="scientific">Roseateles toxinivorans</name>
    <dbReference type="NCBI Taxonomy" id="270368"/>
    <lineage>
        <taxon>Bacteria</taxon>
        <taxon>Pseudomonadati</taxon>
        <taxon>Pseudomonadota</taxon>
        <taxon>Betaproteobacteria</taxon>
        <taxon>Burkholderiales</taxon>
        <taxon>Sphaerotilaceae</taxon>
        <taxon>Roseateles</taxon>
    </lineage>
</organism>
<dbReference type="Proteomes" id="UP000295361">
    <property type="component" value="Unassembled WGS sequence"/>
</dbReference>
<dbReference type="RefSeq" id="WP_166651910.1">
    <property type="nucleotide sequence ID" value="NZ_SNXS01000002.1"/>
</dbReference>
<keyword evidence="1" id="KW-0812">Transmembrane</keyword>
<keyword evidence="1" id="KW-1133">Transmembrane helix</keyword>